<accession>A0A6J8CB09</accession>
<evidence type="ECO:0000313" key="3">
    <source>
        <dbReference type="Proteomes" id="UP000507470"/>
    </source>
</evidence>
<protein>
    <recommendedName>
        <fullName evidence="1">Apple domain-containing protein</fullName>
    </recommendedName>
</protein>
<dbReference type="AlphaFoldDB" id="A0A6J8CB09"/>
<organism evidence="2 3">
    <name type="scientific">Mytilus coruscus</name>
    <name type="common">Sea mussel</name>
    <dbReference type="NCBI Taxonomy" id="42192"/>
    <lineage>
        <taxon>Eukaryota</taxon>
        <taxon>Metazoa</taxon>
        <taxon>Spiralia</taxon>
        <taxon>Lophotrochozoa</taxon>
        <taxon>Mollusca</taxon>
        <taxon>Bivalvia</taxon>
        <taxon>Autobranchia</taxon>
        <taxon>Pteriomorphia</taxon>
        <taxon>Mytilida</taxon>
        <taxon>Mytiloidea</taxon>
        <taxon>Mytilidae</taxon>
        <taxon>Mytilinae</taxon>
        <taxon>Mytilus</taxon>
    </lineage>
</organism>
<gene>
    <name evidence="2" type="ORF">MCOR_27674</name>
</gene>
<evidence type="ECO:0000313" key="2">
    <source>
        <dbReference type="EMBL" id="CAC5392762.1"/>
    </source>
</evidence>
<proteinExistence type="predicted"/>
<dbReference type="Proteomes" id="UP000507470">
    <property type="component" value="Unassembled WGS sequence"/>
</dbReference>
<feature type="domain" description="Apple" evidence="1">
    <location>
        <begin position="17"/>
        <end position="67"/>
    </location>
</feature>
<sequence length="152" mass="17153">MFSLGVAQLNVVKRDFVTTKDRRILPTSTTIIKQRAPSSAACASLCSIHRACCSASFDRKSKQCNLDESCCPKSESSEDALMLKISTDVTQCGIQNNEMLPIFAKHFKIHIKQFFCGANFQIFENPKPNDTIKLTDKIQKDQKSYQRLEINN</sequence>
<keyword evidence="3" id="KW-1185">Reference proteome</keyword>
<dbReference type="InterPro" id="IPR003609">
    <property type="entry name" value="Pan_app"/>
</dbReference>
<reference evidence="2 3" key="1">
    <citation type="submission" date="2020-06" db="EMBL/GenBank/DDBJ databases">
        <authorList>
            <person name="Li R."/>
            <person name="Bekaert M."/>
        </authorList>
    </citation>
    <scope>NUCLEOTIDE SEQUENCE [LARGE SCALE GENOMIC DNA]</scope>
    <source>
        <strain evidence="3">wild</strain>
    </source>
</reference>
<dbReference type="Pfam" id="PF00024">
    <property type="entry name" value="PAN_1"/>
    <property type="match status" value="1"/>
</dbReference>
<evidence type="ECO:0000259" key="1">
    <source>
        <dbReference type="Pfam" id="PF00024"/>
    </source>
</evidence>
<name>A0A6J8CB09_MYTCO</name>
<dbReference type="EMBL" id="CACVKT020005076">
    <property type="protein sequence ID" value="CAC5392762.1"/>
    <property type="molecule type" value="Genomic_DNA"/>
</dbReference>
<dbReference type="SUPFAM" id="SSF57414">
    <property type="entry name" value="Hairpin loop containing domain-like"/>
    <property type="match status" value="1"/>
</dbReference>